<dbReference type="RefSeq" id="WP_263252079.1">
    <property type="nucleotide sequence ID" value="NZ_BAABLT010000053.1"/>
</dbReference>
<name>A0ABW3G3A8_9PSEU</name>
<proteinExistence type="predicted"/>
<dbReference type="EMBL" id="JBHTIW010000054">
    <property type="protein sequence ID" value="MFD0924015.1"/>
    <property type="molecule type" value="Genomic_DNA"/>
</dbReference>
<gene>
    <name evidence="2" type="ORF">ACFQ16_30090</name>
</gene>
<evidence type="ECO:0000313" key="2">
    <source>
        <dbReference type="EMBL" id="MFD0924015.1"/>
    </source>
</evidence>
<comment type="caution">
    <text evidence="2">The sequence shown here is derived from an EMBL/GenBank/DDBJ whole genome shotgun (WGS) entry which is preliminary data.</text>
</comment>
<feature type="region of interest" description="Disordered" evidence="1">
    <location>
        <begin position="18"/>
        <end position="49"/>
    </location>
</feature>
<organism evidence="2 3">
    <name type="scientific">Saccharopolyspora rosea</name>
    <dbReference type="NCBI Taxonomy" id="524884"/>
    <lineage>
        <taxon>Bacteria</taxon>
        <taxon>Bacillati</taxon>
        <taxon>Actinomycetota</taxon>
        <taxon>Actinomycetes</taxon>
        <taxon>Pseudonocardiales</taxon>
        <taxon>Pseudonocardiaceae</taxon>
        <taxon>Saccharopolyspora</taxon>
    </lineage>
</organism>
<evidence type="ECO:0000313" key="3">
    <source>
        <dbReference type="Proteomes" id="UP001597018"/>
    </source>
</evidence>
<sequence length="66" mass="6730">MNGGVLVEAEVVLGGRRSGHPWTPCRLAPVDHGPPRSDECPEGGGHAPIPKQDGAGRVCAKCGGEC</sequence>
<evidence type="ECO:0000256" key="1">
    <source>
        <dbReference type="SAM" id="MobiDB-lite"/>
    </source>
</evidence>
<keyword evidence="3" id="KW-1185">Reference proteome</keyword>
<accession>A0ABW3G3A8</accession>
<dbReference type="Proteomes" id="UP001597018">
    <property type="component" value="Unassembled WGS sequence"/>
</dbReference>
<reference evidence="3" key="1">
    <citation type="journal article" date="2019" name="Int. J. Syst. Evol. Microbiol.">
        <title>The Global Catalogue of Microorganisms (GCM) 10K type strain sequencing project: providing services to taxonomists for standard genome sequencing and annotation.</title>
        <authorList>
            <consortium name="The Broad Institute Genomics Platform"/>
            <consortium name="The Broad Institute Genome Sequencing Center for Infectious Disease"/>
            <person name="Wu L."/>
            <person name="Ma J."/>
        </authorList>
    </citation>
    <scope>NUCLEOTIDE SEQUENCE [LARGE SCALE GENOMIC DNA]</scope>
    <source>
        <strain evidence="3">CCUG 56401</strain>
    </source>
</reference>
<protein>
    <submittedName>
        <fullName evidence="2">Uncharacterized protein</fullName>
    </submittedName>
</protein>